<feature type="transmembrane region" description="Helical" evidence="11">
    <location>
        <begin position="240"/>
        <end position="259"/>
    </location>
</feature>
<keyword evidence="9" id="KW-0406">Ion transport</keyword>
<feature type="transmembrane region" description="Helical" evidence="11">
    <location>
        <begin position="148"/>
        <end position="173"/>
    </location>
</feature>
<evidence type="ECO:0000256" key="2">
    <source>
        <dbReference type="ARBA" id="ARBA00005551"/>
    </source>
</evidence>
<keyword evidence="6 11" id="KW-0812">Transmembrane</keyword>
<keyword evidence="14" id="KW-1185">Reference proteome</keyword>
<evidence type="ECO:0000256" key="4">
    <source>
        <dbReference type="ARBA" id="ARBA00022449"/>
    </source>
</evidence>
<gene>
    <name evidence="13" type="primary">kefC</name>
    <name evidence="13" type="ORF">GCM10011521_17290</name>
</gene>
<dbReference type="Pfam" id="PF00999">
    <property type="entry name" value="Na_H_Exchanger"/>
    <property type="match status" value="1"/>
</dbReference>
<keyword evidence="3" id="KW-0813">Transport</keyword>
<feature type="transmembrane region" description="Helical" evidence="11">
    <location>
        <begin position="327"/>
        <end position="349"/>
    </location>
</feature>
<comment type="caution">
    <text evidence="13">The sequence shown here is derived from an EMBL/GenBank/DDBJ whole genome shotgun (WGS) entry which is preliminary data.</text>
</comment>
<keyword evidence="10 11" id="KW-0472">Membrane</keyword>
<comment type="subcellular location">
    <subcellularLocation>
        <location evidence="1">Membrane</location>
        <topology evidence="1">Multi-pass membrane protein</topology>
    </subcellularLocation>
</comment>
<feature type="transmembrane region" description="Helical" evidence="11">
    <location>
        <begin position="361"/>
        <end position="384"/>
    </location>
</feature>
<evidence type="ECO:0000256" key="11">
    <source>
        <dbReference type="SAM" id="Phobius"/>
    </source>
</evidence>
<keyword evidence="5" id="KW-0633">Potassium transport</keyword>
<keyword evidence="4" id="KW-0050">Antiport</keyword>
<dbReference type="InterPro" id="IPR038770">
    <property type="entry name" value="Na+/solute_symporter_sf"/>
</dbReference>
<dbReference type="InterPro" id="IPR003148">
    <property type="entry name" value="RCK_N"/>
</dbReference>
<sequence>MHNSGFLALLLVFLIAAVIAVPLFRRLGLGAILGYLAAGVVIGPDGLSLVPDPDDVLAASELGVVMLLFVIGLELSPARLWVMRRKVFGTGGLQVFVSAAAIAAIAALGVDGWKAPLVIGMGLALSSTAVGLQLLAERKELTTEHGRVAFAILLFQDLIAIPLLAAIPLLGAAKALERSAPPLDSVVVAVGAILAVVVGGRFLLRHLLRVVAKARSVEVFTASALLVVVGNAWIMDQAGLSMGLGAFLAGVLLAESEFRHELESHIEPFKGLFLGLFFIAIGMSIDLDVIADQPAMIAGGVLGLLTLKILMLLAVGRFTGGLDWRQAVQLGAVLAMGGEFGFVVFAEALKAGLMDAQLRDQLFVVIGLSMAATPLILLVVSRWLREHPSEVKKREPDDIDHEYPRVIIAGFGRVGQIVGRMMRAQKIPFTALENSADQVDVSRRFGTKIYYGDPARADLLRAAHADRAEVFVLTTDDPDANVRTARLVKRMYPHLKVFARARNRQHAFRLMDLDADATRETFHSSLVMGRKVMQALGVPAEEAERNTERFRQHDEQLLRRQHLVYDDEAALVASSQEALADLETLFEADLSPDEAAEDDGDAGR</sequence>
<evidence type="ECO:0000256" key="3">
    <source>
        <dbReference type="ARBA" id="ARBA00022448"/>
    </source>
</evidence>
<protein>
    <submittedName>
        <fullName evidence="13">Potassium transporter</fullName>
    </submittedName>
</protein>
<dbReference type="PANTHER" id="PTHR46157">
    <property type="entry name" value="K(+) EFFLUX ANTIPORTER 3, CHLOROPLASTIC"/>
    <property type="match status" value="1"/>
</dbReference>
<evidence type="ECO:0000256" key="9">
    <source>
        <dbReference type="ARBA" id="ARBA00023065"/>
    </source>
</evidence>
<feature type="transmembrane region" description="Helical" evidence="11">
    <location>
        <begin position="87"/>
        <end position="109"/>
    </location>
</feature>
<evidence type="ECO:0000256" key="5">
    <source>
        <dbReference type="ARBA" id="ARBA00022538"/>
    </source>
</evidence>
<feature type="transmembrane region" description="Helical" evidence="11">
    <location>
        <begin position="296"/>
        <end position="315"/>
    </location>
</feature>
<feature type="transmembrane region" description="Helical" evidence="11">
    <location>
        <begin position="216"/>
        <end position="234"/>
    </location>
</feature>
<dbReference type="PROSITE" id="PS51201">
    <property type="entry name" value="RCK_N"/>
    <property type="match status" value="1"/>
</dbReference>
<dbReference type="EMBL" id="BMKC01000002">
    <property type="protein sequence ID" value="GGA79578.1"/>
    <property type="molecule type" value="Genomic_DNA"/>
</dbReference>
<dbReference type="SUPFAM" id="SSF51735">
    <property type="entry name" value="NAD(P)-binding Rossmann-fold domains"/>
    <property type="match status" value="1"/>
</dbReference>
<dbReference type="RefSeq" id="WP_188663261.1">
    <property type="nucleotide sequence ID" value="NZ_BMKC01000002.1"/>
</dbReference>
<dbReference type="Pfam" id="PF02254">
    <property type="entry name" value="TrkA_N"/>
    <property type="match status" value="1"/>
</dbReference>
<evidence type="ECO:0000313" key="13">
    <source>
        <dbReference type="EMBL" id="GGA79578.1"/>
    </source>
</evidence>
<dbReference type="PANTHER" id="PTHR46157:SF4">
    <property type="entry name" value="K(+) EFFLUX ANTIPORTER 3, CHLOROPLASTIC"/>
    <property type="match status" value="1"/>
</dbReference>
<feature type="transmembrane region" description="Helical" evidence="11">
    <location>
        <begin position="31"/>
        <end position="50"/>
    </location>
</feature>
<comment type="similarity">
    <text evidence="2">Belongs to the monovalent cation:proton antiporter 2 (CPA2) transporter (TC 2.A.37) family.</text>
</comment>
<accession>A0ABQ1HJR4</accession>
<feature type="transmembrane region" description="Helical" evidence="11">
    <location>
        <begin position="271"/>
        <end position="290"/>
    </location>
</feature>
<dbReference type="Gene3D" id="3.40.50.720">
    <property type="entry name" value="NAD(P)-binding Rossmann-like Domain"/>
    <property type="match status" value="1"/>
</dbReference>
<feature type="domain" description="RCK N-terminal" evidence="12">
    <location>
        <begin position="403"/>
        <end position="521"/>
    </location>
</feature>
<evidence type="ECO:0000313" key="14">
    <source>
        <dbReference type="Proteomes" id="UP000623419"/>
    </source>
</evidence>
<evidence type="ECO:0000256" key="8">
    <source>
        <dbReference type="ARBA" id="ARBA00022989"/>
    </source>
</evidence>
<organism evidence="13 14">
    <name type="scientific">Arenimonas soli</name>
    <dbReference type="NCBI Taxonomy" id="2269504"/>
    <lineage>
        <taxon>Bacteria</taxon>
        <taxon>Pseudomonadati</taxon>
        <taxon>Pseudomonadota</taxon>
        <taxon>Gammaproteobacteria</taxon>
        <taxon>Lysobacterales</taxon>
        <taxon>Lysobacteraceae</taxon>
        <taxon>Arenimonas</taxon>
    </lineage>
</organism>
<dbReference type="Gene3D" id="1.20.1530.20">
    <property type="match status" value="1"/>
</dbReference>
<dbReference type="NCBIfam" id="TIGR00932">
    <property type="entry name" value="2a37"/>
    <property type="match status" value="1"/>
</dbReference>
<keyword evidence="8 11" id="KW-1133">Transmembrane helix</keyword>
<name>A0ABQ1HJR4_9GAMM</name>
<evidence type="ECO:0000256" key="10">
    <source>
        <dbReference type="ARBA" id="ARBA00023136"/>
    </source>
</evidence>
<feature type="transmembrane region" description="Helical" evidence="11">
    <location>
        <begin position="115"/>
        <end position="136"/>
    </location>
</feature>
<feature type="transmembrane region" description="Helical" evidence="11">
    <location>
        <begin position="6"/>
        <end position="24"/>
    </location>
</feature>
<evidence type="ECO:0000256" key="7">
    <source>
        <dbReference type="ARBA" id="ARBA00022958"/>
    </source>
</evidence>
<keyword evidence="7" id="KW-0630">Potassium</keyword>
<reference evidence="14" key="1">
    <citation type="journal article" date="2019" name="Int. J. Syst. Evol. Microbiol.">
        <title>The Global Catalogue of Microorganisms (GCM) 10K type strain sequencing project: providing services to taxonomists for standard genome sequencing and annotation.</title>
        <authorList>
            <consortium name="The Broad Institute Genomics Platform"/>
            <consortium name="The Broad Institute Genome Sequencing Center for Infectious Disease"/>
            <person name="Wu L."/>
            <person name="Ma J."/>
        </authorList>
    </citation>
    <scope>NUCLEOTIDE SEQUENCE [LARGE SCALE GENOMIC DNA]</scope>
    <source>
        <strain evidence="14">CGMCC 1.15905</strain>
    </source>
</reference>
<feature type="transmembrane region" description="Helical" evidence="11">
    <location>
        <begin position="185"/>
        <end position="204"/>
    </location>
</feature>
<dbReference type="InterPro" id="IPR036291">
    <property type="entry name" value="NAD(P)-bd_dom_sf"/>
</dbReference>
<dbReference type="InterPro" id="IPR004771">
    <property type="entry name" value="K/H_exchanger"/>
</dbReference>
<evidence type="ECO:0000256" key="6">
    <source>
        <dbReference type="ARBA" id="ARBA00022692"/>
    </source>
</evidence>
<evidence type="ECO:0000256" key="1">
    <source>
        <dbReference type="ARBA" id="ARBA00004141"/>
    </source>
</evidence>
<feature type="transmembrane region" description="Helical" evidence="11">
    <location>
        <begin position="56"/>
        <end position="75"/>
    </location>
</feature>
<proteinExistence type="inferred from homology"/>
<evidence type="ECO:0000259" key="12">
    <source>
        <dbReference type="PROSITE" id="PS51201"/>
    </source>
</evidence>
<dbReference type="InterPro" id="IPR006153">
    <property type="entry name" value="Cation/H_exchanger_TM"/>
</dbReference>
<dbReference type="Proteomes" id="UP000623419">
    <property type="component" value="Unassembled WGS sequence"/>
</dbReference>